<dbReference type="EMBL" id="CP106753">
    <property type="protein sequence ID" value="UXY16362.1"/>
    <property type="molecule type" value="Genomic_DNA"/>
</dbReference>
<dbReference type="PANTHER" id="PTHR46796:SF13">
    <property type="entry name" value="HTH-TYPE TRANSCRIPTIONAL ACTIVATOR RHAS"/>
    <property type="match status" value="1"/>
</dbReference>
<evidence type="ECO:0000256" key="2">
    <source>
        <dbReference type="ARBA" id="ARBA00023125"/>
    </source>
</evidence>
<name>A0ABY6DPR4_9NEIS</name>
<dbReference type="SMART" id="SM00342">
    <property type="entry name" value="HTH_ARAC"/>
    <property type="match status" value="1"/>
</dbReference>
<gene>
    <name evidence="5" type="ORF">N8I74_04905</name>
</gene>
<keyword evidence="6" id="KW-1185">Reference proteome</keyword>
<dbReference type="InterPro" id="IPR009057">
    <property type="entry name" value="Homeodomain-like_sf"/>
</dbReference>
<keyword evidence="1" id="KW-0805">Transcription regulation</keyword>
<dbReference type="Gene3D" id="2.60.120.10">
    <property type="entry name" value="Jelly Rolls"/>
    <property type="match status" value="1"/>
</dbReference>
<keyword evidence="3" id="KW-0804">Transcription</keyword>
<dbReference type="SUPFAM" id="SSF51182">
    <property type="entry name" value="RmlC-like cupins"/>
    <property type="match status" value="1"/>
</dbReference>
<dbReference type="Proteomes" id="UP001061302">
    <property type="component" value="Chromosome"/>
</dbReference>
<dbReference type="RefSeq" id="WP_263125821.1">
    <property type="nucleotide sequence ID" value="NZ_CP106753.1"/>
</dbReference>
<dbReference type="InterPro" id="IPR018060">
    <property type="entry name" value="HTH_AraC"/>
</dbReference>
<reference evidence="5" key="1">
    <citation type="submission" date="2022-10" db="EMBL/GenBank/DDBJ databases">
        <title>Chitiniphilus purpureus sp. nov., a novel chitin-degrading bacterium isolated from crawfish pond sediment.</title>
        <authorList>
            <person name="Li K."/>
        </authorList>
    </citation>
    <scope>NUCLEOTIDE SEQUENCE</scope>
    <source>
        <strain evidence="5">CD1</strain>
    </source>
</reference>
<dbReference type="Pfam" id="PF12833">
    <property type="entry name" value="HTH_18"/>
    <property type="match status" value="1"/>
</dbReference>
<organism evidence="5 6">
    <name type="scientific">Chitiniphilus purpureus</name>
    <dbReference type="NCBI Taxonomy" id="2981137"/>
    <lineage>
        <taxon>Bacteria</taxon>
        <taxon>Pseudomonadati</taxon>
        <taxon>Pseudomonadota</taxon>
        <taxon>Betaproteobacteria</taxon>
        <taxon>Neisseriales</taxon>
        <taxon>Chitinibacteraceae</taxon>
        <taxon>Chitiniphilus</taxon>
    </lineage>
</organism>
<dbReference type="Gene3D" id="1.10.10.60">
    <property type="entry name" value="Homeodomain-like"/>
    <property type="match status" value="1"/>
</dbReference>
<evidence type="ECO:0000313" key="5">
    <source>
        <dbReference type="EMBL" id="UXY16362.1"/>
    </source>
</evidence>
<keyword evidence="2" id="KW-0238">DNA-binding</keyword>
<evidence type="ECO:0000256" key="3">
    <source>
        <dbReference type="ARBA" id="ARBA00023163"/>
    </source>
</evidence>
<sequence>MATIYYERFDHAPAHEPARLVGAHVFHDASCPVMYKFGVFMCGVACPDGASDAERVDAPFHVLIVLLSGSAELYDGEDRWQLGAGQFGVLPARGHYGFRRTGDAPMRHVWFLLNDEARWRLLDRGRPWVGTTLLGPHLYDAVSLFQREAQRYNEGVHDTLVLQTLEIVSRQLERLLVPPGQRPEREQRLLSLIDEIHRQPAADWSVPQLCRQIGLGTTQLNRLFLQHYGRAPAQLVFEIRMQLARKWLLNGQRVSDVAAALGYRELASFSRCFNRHFGCAPSRIT</sequence>
<dbReference type="SUPFAM" id="SSF46689">
    <property type="entry name" value="Homeodomain-like"/>
    <property type="match status" value="1"/>
</dbReference>
<feature type="domain" description="HTH araC/xylS-type" evidence="4">
    <location>
        <begin position="187"/>
        <end position="285"/>
    </location>
</feature>
<evidence type="ECO:0000259" key="4">
    <source>
        <dbReference type="PROSITE" id="PS01124"/>
    </source>
</evidence>
<dbReference type="InterPro" id="IPR018062">
    <property type="entry name" value="HTH_AraC-typ_CS"/>
</dbReference>
<protein>
    <submittedName>
        <fullName evidence="5">AraC family transcriptional regulator</fullName>
    </submittedName>
</protein>
<accession>A0ABY6DPR4</accession>
<dbReference type="PANTHER" id="PTHR46796">
    <property type="entry name" value="HTH-TYPE TRANSCRIPTIONAL ACTIVATOR RHAS-RELATED"/>
    <property type="match status" value="1"/>
</dbReference>
<dbReference type="PROSITE" id="PS00041">
    <property type="entry name" value="HTH_ARAC_FAMILY_1"/>
    <property type="match status" value="2"/>
</dbReference>
<dbReference type="InterPro" id="IPR011051">
    <property type="entry name" value="RmlC_Cupin_sf"/>
</dbReference>
<proteinExistence type="predicted"/>
<evidence type="ECO:0000313" key="6">
    <source>
        <dbReference type="Proteomes" id="UP001061302"/>
    </source>
</evidence>
<evidence type="ECO:0000256" key="1">
    <source>
        <dbReference type="ARBA" id="ARBA00023015"/>
    </source>
</evidence>
<dbReference type="InterPro" id="IPR050204">
    <property type="entry name" value="AraC_XylS_family_regulators"/>
</dbReference>
<dbReference type="PROSITE" id="PS01124">
    <property type="entry name" value="HTH_ARAC_FAMILY_2"/>
    <property type="match status" value="1"/>
</dbReference>
<dbReference type="InterPro" id="IPR014710">
    <property type="entry name" value="RmlC-like_jellyroll"/>
</dbReference>